<comment type="caution">
    <text evidence="2">The sequence shown here is derived from an EMBL/GenBank/DDBJ whole genome shotgun (WGS) entry which is preliminary data.</text>
</comment>
<reference evidence="2 3" key="1">
    <citation type="submission" date="2018-11" db="EMBL/GenBank/DDBJ databases">
        <title>Genomes From Bacteria Associated with the Canine Oral Cavity: a Test Case for Automated Genome-Based Taxonomic Assignment.</title>
        <authorList>
            <person name="Coil D.A."/>
            <person name="Jospin G."/>
            <person name="Darling A.E."/>
            <person name="Wallis C."/>
            <person name="Davis I.J."/>
            <person name="Harris S."/>
            <person name="Eisen J.A."/>
            <person name="Holcombe L.J."/>
            <person name="O'Flynn C."/>
        </authorList>
    </citation>
    <scope>NUCLEOTIDE SEQUENCE [LARGE SCALE GENOMIC DNA]</scope>
    <source>
        <strain evidence="2 3">OH770</strain>
    </source>
</reference>
<sequence>MVGADVMRVRSRCGLPQSRCHAESGSVSVEFALGLVAVMSVLAMILAGLDAGQAKAQACQLAREGARHAAREAAGGSDTLNPLPLPLALPSGYEAGSLSLAVEGQWVRARAQWPVRSAVVWLAPHMTCEVVTLREEVGM</sequence>
<evidence type="ECO:0008006" key="4">
    <source>
        <dbReference type="Google" id="ProtNLM"/>
    </source>
</evidence>
<keyword evidence="3" id="KW-1185">Reference proteome</keyword>
<name>A0A3P1SG34_9ACTO</name>
<dbReference type="AlphaFoldDB" id="A0A3P1SG34"/>
<evidence type="ECO:0000313" key="2">
    <source>
        <dbReference type="EMBL" id="RRC95937.1"/>
    </source>
</evidence>
<accession>A0A3P1SG34</accession>
<gene>
    <name evidence="2" type="ORF">EII11_03560</name>
</gene>
<keyword evidence="1" id="KW-0472">Membrane</keyword>
<protein>
    <recommendedName>
        <fullName evidence="4">Pilus assembly protein TadE</fullName>
    </recommendedName>
</protein>
<feature type="transmembrane region" description="Helical" evidence="1">
    <location>
        <begin position="31"/>
        <end position="49"/>
    </location>
</feature>
<dbReference type="Proteomes" id="UP000280444">
    <property type="component" value="Unassembled WGS sequence"/>
</dbReference>
<evidence type="ECO:0000256" key="1">
    <source>
        <dbReference type="SAM" id="Phobius"/>
    </source>
</evidence>
<proteinExistence type="predicted"/>
<evidence type="ECO:0000313" key="3">
    <source>
        <dbReference type="Proteomes" id="UP000280444"/>
    </source>
</evidence>
<keyword evidence="1" id="KW-0812">Transmembrane</keyword>
<organism evidence="2 3">
    <name type="scientific">Schaalia canis</name>
    <dbReference type="NCBI Taxonomy" id="100469"/>
    <lineage>
        <taxon>Bacteria</taxon>
        <taxon>Bacillati</taxon>
        <taxon>Actinomycetota</taxon>
        <taxon>Actinomycetes</taxon>
        <taxon>Actinomycetales</taxon>
        <taxon>Actinomycetaceae</taxon>
        <taxon>Schaalia</taxon>
    </lineage>
</organism>
<dbReference type="EMBL" id="RQZF01000002">
    <property type="protein sequence ID" value="RRC95937.1"/>
    <property type="molecule type" value="Genomic_DNA"/>
</dbReference>
<keyword evidence="1" id="KW-1133">Transmembrane helix</keyword>